<protein>
    <submittedName>
        <fullName evidence="4">Uncharacterized protein</fullName>
    </submittedName>
</protein>
<organism evidence="4 5">
    <name type="scientific">Saponaria officinalis</name>
    <name type="common">Common soapwort</name>
    <name type="synonym">Lychnis saponaria</name>
    <dbReference type="NCBI Taxonomy" id="3572"/>
    <lineage>
        <taxon>Eukaryota</taxon>
        <taxon>Viridiplantae</taxon>
        <taxon>Streptophyta</taxon>
        <taxon>Embryophyta</taxon>
        <taxon>Tracheophyta</taxon>
        <taxon>Spermatophyta</taxon>
        <taxon>Magnoliopsida</taxon>
        <taxon>eudicotyledons</taxon>
        <taxon>Gunneridae</taxon>
        <taxon>Pentapetalae</taxon>
        <taxon>Caryophyllales</taxon>
        <taxon>Caryophyllaceae</taxon>
        <taxon>Caryophylleae</taxon>
        <taxon>Saponaria</taxon>
    </lineage>
</organism>
<dbReference type="GO" id="GO:0016747">
    <property type="term" value="F:acyltransferase activity, transferring groups other than amino-acyl groups"/>
    <property type="evidence" value="ECO:0007669"/>
    <property type="project" value="TreeGrafter"/>
</dbReference>
<keyword evidence="5" id="KW-1185">Reference proteome</keyword>
<evidence type="ECO:0000256" key="2">
    <source>
        <dbReference type="ARBA" id="ARBA00022679"/>
    </source>
</evidence>
<sequence>MEVKKSVTVISTTMVRPTAETPTGSLWLSRLDMMANQPYTHSLSLFVYQPNQPSSTPFFDSDVLKESLGKALVPFYTMAGRLQVNKTNGRYEIDCNAEGALFTEAETFCNLTDLGSRVNPNTELIKELFSPCDYSKGLSLIPLLMVQLTRFTCGGVCLGLSQHHHVADGQSHVLFTNSWARLTKGLDIDDVTPDHDRFKYLAPRDPPQFDDSLDLNYIEPSLPPSELYGTDASLANGNFVLSESQINVLKQEAMSSSSRYKITTFSVLAGHVWRSVCKARNLSDDQEVKLYIPVDGRPILKNPTLPPGYIGNVIVYAACKAKAGDIIHQPLWYAVNKICEAVTKLKDPEYFRSAIDYIETRPNVEPLVRGNHNFTCPNLRINSWSRMSTSETDFGWGAPMFSRPGRIRYDGQSGFLPIENDGNSVLTITLFSVHMTSFEKYIYEFK</sequence>
<name>A0AAW1JTN9_SAPOF</name>
<dbReference type="PANTHER" id="PTHR31642">
    <property type="entry name" value="TRICHOTHECENE 3-O-ACETYLTRANSFERASE"/>
    <property type="match status" value="1"/>
</dbReference>
<dbReference type="Gene3D" id="3.30.559.10">
    <property type="entry name" value="Chloramphenicol acetyltransferase-like domain"/>
    <property type="match status" value="2"/>
</dbReference>
<evidence type="ECO:0000313" key="5">
    <source>
        <dbReference type="Proteomes" id="UP001443914"/>
    </source>
</evidence>
<keyword evidence="3" id="KW-0012">Acyltransferase</keyword>
<dbReference type="Proteomes" id="UP001443914">
    <property type="component" value="Unassembled WGS sequence"/>
</dbReference>
<dbReference type="EMBL" id="JBDFQZ010000007">
    <property type="protein sequence ID" value="KAK9707331.1"/>
    <property type="molecule type" value="Genomic_DNA"/>
</dbReference>
<dbReference type="Pfam" id="PF02458">
    <property type="entry name" value="Transferase"/>
    <property type="match status" value="1"/>
</dbReference>
<evidence type="ECO:0000313" key="4">
    <source>
        <dbReference type="EMBL" id="KAK9707331.1"/>
    </source>
</evidence>
<evidence type="ECO:0000256" key="1">
    <source>
        <dbReference type="ARBA" id="ARBA00009861"/>
    </source>
</evidence>
<dbReference type="PANTHER" id="PTHR31642:SF11">
    <property type="entry name" value="SHIKIMATE O-HYDROXYCINNAMOYLTRANSFERASE"/>
    <property type="match status" value="1"/>
</dbReference>
<gene>
    <name evidence="4" type="ORF">RND81_07G189700</name>
</gene>
<reference evidence="4" key="1">
    <citation type="submission" date="2024-03" db="EMBL/GenBank/DDBJ databases">
        <title>WGS assembly of Saponaria officinalis var. Norfolk2.</title>
        <authorList>
            <person name="Jenkins J."/>
            <person name="Shu S."/>
            <person name="Grimwood J."/>
            <person name="Barry K."/>
            <person name="Goodstein D."/>
            <person name="Schmutz J."/>
            <person name="Leebens-Mack J."/>
            <person name="Osbourn A."/>
        </authorList>
    </citation>
    <scope>NUCLEOTIDE SEQUENCE [LARGE SCALE GENOMIC DNA]</scope>
    <source>
        <strain evidence="4">JIC</strain>
    </source>
</reference>
<dbReference type="InterPro" id="IPR023213">
    <property type="entry name" value="CAT-like_dom_sf"/>
</dbReference>
<evidence type="ECO:0000256" key="3">
    <source>
        <dbReference type="ARBA" id="ARBA00023315"/>
    </source>
</evidence>
<comment type="similarity">
    <text evidence="1">Belongs to the plant acyltransferase family.</text>
</comment>
<dbReference type="AlphaFoldDB" id="A0AAW1JTN9"/>
<accession>A0AAW1JTN9</accession>
<proteinExistence type="inferred from homology"/>
<keyword evidence="2" id="KW-0808">Transferase</keyword>
<comment type="caution">
    <text evidence="4">The sequence shown here is derived from an EMBL/GenBank/DDBJ whole genome shotgun (WGS) entry which is preliminary data.</text>
</comment>
<dbReference type="InterPro" id="IPR050317">
    <property type="entry name" value="Plant_Fungal_Acyltransferase"/>
</dbReference>